<protein>
    <recommendedName>
        <fullName evidence="1">Transcriptional regulator SutA RNAP-binding domain-containing protein</fullName>
    </recommendedName>
</protein>
<dbReference type="InterPro" id="IPR049191">
    <property type="entry name" value="SutA_RBD"/>
</dbReference>
<gene>
    <name evidence="2" type="ORF">ABFE88_07910</name>
</gene>
<comment type="caution">
    <text evidence="2">The sequence shown here is derived from an EMBL/GenBank/DDBJ whole genome shotgun (WGS) entry which is preliminary data.</text>
</comment>
<evidence type="ECO:0000313" key="3">
    <source>
        <dbReference type="Proteomes" id="UP001424532"/>
    </source>
</evidence>
<evidence type="ECO:0000259" key="1">
    <source>
        <dbReference type="Pfam" id="PF20661"/>
    </source>
</evidence>
<sequence>MFHAYTHATQQAHQRLSEQVEEFLSGGGNIEEVPAGISGFEGVHKTQWMSGYTAKALKNAARQR</sequence>
<feature type="domain" description="Transcriptional regulator SutA RNAP-binding" evidence="1">
    <location>
        <begin position="9"/>
        <end position="39"/>
    </location>
</feature>
<accession>A0ABV0DCR8</accession>
<dbReference type="RefSeq" id="WP_347149524.1">
    <property type="nucleotide sequence ID" value="NZ_JBDLYL010000006.1"/>
</dbReference>
<dbReference type="Proteomes" id="UP001424532">
    <property type="component" value="Unassembled WGS sequence"/>
</dbReference>
<name>A0ABV0DCR8_9PSED</name>
<dbReference type="EMBL" id="JBDLYL010000006">
    <property type="protein sequence ID" value="MEN8639570.1"/>
    <property type="molecule type" value="Genomic_DNA"/>
</dbReference>
<keyword evidence="3" id="KW-1185">Reference proteome</keyword>
<reference evidence="2 3" key="1">
    <citation type="submission" date="2024-05" db="EMBL/GenBank/DDBJ databases">
        <title>Sequence of Lycoming College course isolates.</title>
        <authorList>
            <person name="Reigle C.A."/>
            <person name="Newman J.D."/>
        </authorList>
    </citation>
    <scope>NUCLEOTIDE SEQUENCE [LARGE SCALE GENOMIC DNA]</scope>
    <source>
        <strain evidence="2 3">CAR-09</strain>
    </source>
</reference>
<evidence type="ECO:0000313" key="2">
    <source>
        <dbReference type="EMBL" id="MEN8639570.1"/>
    </source>
</evidence>
<proteinExistence type="predicted"/>
<dbReference type="Pfam" id="PF20661">
    <property type="entry name" value="SutA-RBD"/>
    <property type="match status" value="1"/>
</dbReference>
<organism evidence="2 3">
    <name type="scientific">Pseudomonas sichuanensis</name>
    <dbReference type="NCBI Taxonomy" id="2213015"/>
    <lineage>
        <taxon>Bacteria</taxon>
        <taxon>Pseudomonadati</taxon>
        <taxon>Pseudomonadota</taxon>
        <taxon>Gammaproteobacteria</taxon>
        <taxon>Pseudomonadales</taxon>
        <taxon>Pseudomonadaceae</taxon>
        <taxon>Pseudomonas</taxon>
    </lineage>
</organism>